<comment type="caution">
    <text evidence="1">The sequence shown here is derived from an EMBL/GenBank/DDBJ whole genome shotgun (WGS) entry which is preliminary data.</text>
</comment>
<protein>
    <submittedName>
        <fullName evidence="1">Uncharacterized protein</fullName>
    </submittedName>
</protein>
<evidence type="ECO:0000313" key="2">
    <source>
        <dbReference type="Proteomes" id="UP000184334"/>
    </source>
</evidence>
<gene>
    <name evidence="1" type="ORF">SAMN02745164_00249</name>
</gene>
<dbReference type="Proteomes" id="UP000184334">
    <property type="component" value="Unassembled WGS sequence"/>
</dbReference>
<dbReference type="RefSeq" id="WP_072862597.1">
    <property type="nucleotide sequence ID" value="NZ_FQUI01000002.1"/>
</dbReference>
<dbReference type="EMBL" id="FQUI01000002">
    <property type="protein sequence ID" value="SHE33839.1"/>
    <property type="molecule type" value="Genomic_DNA"/>
</dbReference>
<proteinExistence type="predicted"/>
<accession>A0A1M4SNU8</accession>
<name>A0A1M4SNU8_MARH1</name>
<dbReference type="STRING" id="1122195.SAMN02745164_00249"/>
<reference evidence="1" key="1">
    <citation type="submission" date="2016-11" db="EMBL/GenBank/DDBJ databases">
        <authorList>
            <person name="Varghese N."/>
            <person name="Submissions S."/>
        </authorList>
    </citation>
    <scope>NUCLEOTIDE SEQUENCE [LARGE SCALE GENOMIC DNA]</scope>
    <source>
        <strain evidence="1">DSM 16785</strain>
    </source>
</reference>
<dbReference type="OrthoDB" id="45771at2"/>
<dbReference type="AlphaFoldDB" id="A0A1M4SNU8"/>
<sequence length="452" mass="53877">MKKRLFILFLLIFITTVFGSAKLLFPNSIDFYYQRSKNINSGIQYTGFPLFFTEDNDYKSNILFEFPLGFEKRLENNVLFNGGGYYTLEKDKIFFSDLYNEFYSWMNFGFEFYHNDELYARFIADFKEGNSPYFKYDNITIFDIYKDFSISKRTTLDMPSLSYLSLKNHNWSFILGRTKISLGPLKNSLILSDASKYYENINFKYNFKNFSFNTIFISMQPMLTKTEYEKQFSTESTVALKEVWVNRIDYTKNILNLGITSLNLYGGEIPSNPFDTKNSLFAVDAQLQFKNFRFYIQDAFNPLKNKNSFGLGGEFLFELYKDIFFSILYEKYIIDSGIYEDEIPYNRLYNRSLEIINEPGARYFYDYPLGFKYDENSNVNSIQTYISSKELLLLFENEWGSSFGNSFWNKRYKIYYNIPYIGNLEFKYIDTKYNEEKFINYSVFFIIPIKIQ</sequence>
<keyword evidence="2" id="KW-1185">Reference proteome</keyword>
<evidence type="ECO:0000313" key="1">
    <source>
        <dbReference type="EMBL" id="SHE33839.1"/>
    </source>
</evidence>
<organism evidence="1 2">
    <name type="scientific">Marinitoga hydrogenitolerans (strain DSM 16785 / JCM 12826 / AT1271)</name>
    <dbReference type="NCBI Taxonomy" id="1122195"/>
    <lineage>
        <taxon>Bacteria</taxon>
        <taxon>Thermotogati</taxon>
        <taxon>Thermotogota</taxon>
        <taxon>Thermotogae</taxon>
        <taxon>Petrotogales</taxon>
        <taxon>Petrotogaceae</taxon>
        <taxon>Marinitoga</taxon>
    </lineage>
</organism>